<feature type="compositionally biased region" description="Basic residues" evidence="10">
    <location>
        <begin position="979"/>
        <end position="990"/>
    </location>
</feature>
<keyword evidence="5" id="KW-0378">Hydrolase</keyword>
<dbReference type="InterPro" id="IPR038718">
    <property type="entry name" value="SNF2-like_sf"/>
</dbReference>
<evidence type="ECO:0000256" key="8">
    <source>
        <dbReference type="ARBA" id="ARBA00022840"/>
    </source>
</evidence>
<dbReference type="PANTHER" id="PTHR45626">
    <property type="entry name" value="TRANSCRIPTION TERMINATION FACTOR 2-RELATED"/>
    <property type="match status" value="1"/>
</dbReference>
<feature type="region of interest" description="Disordered" evidence="10">
    <location>
        <begin position="278"/>
        <end position="305"/>
    </location>
</feature>
<evidence type="ECO:0000256" key="10">
    <source>
        <dbReference type="SAM" id="MobiDB-lite"/>
    </source>
</evidence>
<dbReference type="Pfam" id="PF13445">
    <property type="entry name" value="zf-RING_UBOX"/>
    <property type="match status" value="1"/>
</dbReference>
<feature type="region of interest" description="Disordered" evidence="10">
    <location>
        <begin position="1"/>
        <end position="38"/>
    </location>
</feature>
<dbReference type="Gene3D" id="3.40.50.300">
    <property type="entry name" value="P-loop containing nucleotide triphosphate hydrolases"/>
    <property type="match status" value="1"/>
</dbReference>
<dbReference type="InterPro" id="IPR017907">
    <property type="entry name" value="Znf_RING_CS"/>
</dbReference>
<dbReference type="GO" id="GO:0005524">
    <property type="term" value="F:ATP binding"/>
    <property type="evidence" value="ECO:0007669"/>
    <property type="project" value="UniProtKB-KW"/>
</dbReference>
<feature type="compositionally biased region" description="Acidic residues" evidence="10">
    <location>
        <begin position="24"/>
        <end position="38"/>
    </location>
</feature>
<accession>S8BPM6</accession>
<keyword evidence="2" id="KW-0479">Metal-binding</keyword>
<evidence type="ECO:0000256" key="6">
    <source>
        <dbReference type="ARBA" id="ARBA00022806"/>
    </source>
</evidence>
<evidence type="ECO:0000256" key="9">
    <source>
        <dbReference type="PROSITE-ProRule" id="PRU00175"/>
    </source>
</evidence>
<reference evidence="14 15" key="1">
    <citation type="journal article" date="2013" name="PLoS Genet.">
        <title>Genomic mechanisms accounting for the adaptation to parasitism in nematode-trapping fungi.</title>
        <authorList>
            <person name="Meerupati T."/>
            <person name="Andersson K.M."/>
            <person name="Friman E."/>
            <person name="Kumar D."/>
            <person name="Tunlid A."/>
            <person name="Ahren D."/>
        </authorList>
    </citation>
    <scope>NUCLEOTIDE SEQUENCE [LARGE SCALE GENOMIC DNA]</scope>
    <source>
        <strain evidence="14 15">CBS 200.50</strain>
    </source>
</reference>
<dbReference type="SMART" id="SM00490">
    <property type="entry name" value="HELICc"/>
    <property type="match status" value="1"/>
</dbReference>
<dbReference type="GO" id="GO:0008094">
    <property type="term" value="F:ATP-dependent activity, acting on DNA"/>
    <property type="evidence" value="ECO:0007669"/>
    <property type="project" value="TreeGrafter"/>
</dbReference>
<evidence type="ECO:0000259" key="11">
    <source>
        <dbReference type="PROSITE" id="PS50089"/>
    </source>
</evidence>
<keyword evidence="3" id="KW-0547">Nucleotide-binding</keyword>
<dbReference type="InterPro" id="IPR001650">
    <property type="entry name" value="Helicase_C-like"/>
</dbReference>
<evidence type="ECO:0000256" key="7">
    <source>
        <dbReference type="ARBA" id="ARBA00022833"/>
    </source>
</evidence>
<sequence>MNRRGRVELPGDFSSSSPYHSSEYEDTIGYEGDEGDELGEVEDYGNEIEDYYVNEYEEIEDVDPFRDIGSAVATPRSLETVKQELGHKQALLDCLPPEETDPIDLEILQAEILSLQDELNSLTMEHYNDARLAEILQDFNNQNYQPAPPPYNPTTPDNDTFRKRGFSQVDHSPTDNRDLERLRRFAPSSFHNPPPVPRPPLGYARPGSSQPTAFGSHPALEQIAGPSNPKSVLDRRQQTNSDEQIALSFQNPPIIDLTGDDDDLIETRPVVHGYGPASGNYVQSPNSSQFSHSYPRVKLEPRNSTPRTFGDWGVVQQEIGNSFAPNFPQPNLSGLPPSGAYIPLGVMNNPLIIDDGDDDLYELPRGFGQQTYPQFHQAFPQGFPYHYAVRPSEPAVKDDHEQVSKLLEHLADDAENRPPSDRLQTPKELKIKLMEHQKIGLTWLVKQEESSNKGGILADDMGLGKTIQALSLIIHKKSGRESHKTTLIVCPVALMAQWQREIEVKVRNEYALSTYIYHGQQPKRYKDFNALKKFDVVLTSYGTVAGEYKKKVQWKEQGRVQFSTTEFPFLSNESTWYRVILDESQHVKNHRTLTSKACAELMATYRLCLSGTPMQNSIDDLFGAARFLHLPRYKEFRQWNQDFGQKFKLGRAFAKDAMHRLQTLLKAIMLRRKKDSTIDGKPLLVLPEKHIELVHPIFSEDENELYQAVEQKVTLRFNKYLESGSVSRNYTYVLLLLLRLRQVCCHPKMIKDLSMKITEEEKAHQTGLMNTMSEEVINRLKNEAVGACPICFEADPLIKIILPCGHYLCQECLTLMSTHAQQAAMADGDDGHQLKCPHCRGPLDTSRVIDLQVFQSVHMQEQDDLMGEIESLENQLNNALGGDLSSDSNDSGSEDEDESSDDGSDPGGFIVNDDDDDDEPEGDALSSGDEVSALRLGTLRHSPAPPRRAKLQDSPVYNGKVKKEEADEEEEEEDLFAIRHPRTNSAHRKTKIEDTDDDNAQEEENLPSDIFELFKKENKDEPDDKPFTFADDEVPIPKPKKKVVKKVVGKGKGKKSVGKAVKAKKKKVPKKKDPNRRKTLSDSRAEAMRNKKARKKYFRDLAKNWTTSAKIEKVREIIRNVQDNHPEEKTIIFCSFTSFLDLLQVPLQRVDKVDFERYDGSMSAKDRNDAILNFTENPSIKVMLVSLKAGNSGLNLTAASHVIIIDPWWNPYVEEQAIDRAHRIGQTRQVYVHRLIIRDTVEDRILTLQDQKREVISAAMDEEARKNISKLSVSDMIYLFTGSR</sequence>
<feature type="compositionally biased region" description="Basic and acidic residues" evidence="10">
    <location>
        <begin position="172"/>
        <end position="183"/>
    </location>
</feature>
<dbReference type="Gene3D" id="3.40.50.10810">
    <property type="entry name" value="Tandem AAA-ATPase domain"/>
    <property type="match status" value="1"/>
</dbReference>
<dbReference type="GO" id="GO:0004386">
    <property type="term" value="F:helicase activity"/>
    <property type="evidence" value="ECO:0007669"/>
    <property type="project" value="UniProtKB-KW"/>
</dbReference>
<evidence type="ECO:0000313" key="14">
    <source>
        <dbReference type="EMBL" id="EPS41398.1"/>
    </source>
</evidence>
<evidence type="ECO:0000256" key="3">
    <source>
        <dbReference type="ARBA" id="ARBA00022741"/>
    </source>
</evidence>
<organism evidence="14 15">
    <name type="scientific">Dactylellina haptotyla (strain CBS 200.50)</name>
    <name type="common">Nematode-trapping fungus</name>
    <name type="synonym">Monacrosporium haptotylum</name>
    <dbReference type="NCBI Taxonomy" id="1284197"/>
    <lineage>
        <taxon>Eukaryota</taxon>
        <taxon>Fungi</taxon>
        <taxon>Dikarya</taxon>
        <taxon>Ascomycota</taxon>
        <taxon>Pezizomycotina</taxon>
        <taxon>Orbiliomycetes</taxon>
        <taxon>Orbiliales</taxon>
        <taxon>Orbiliaceae</taxon>
        <taxon>Dactylellina</taxon>
    </lineage>
</organism>
<dbReference type="SMART" id="SM00184">
    <property type="entry name" value="RING"/>
    <property type="match status" value="1"/>
</dbReference>
<feature type="compositionally biased region" description="Basic and acidic residues" evidence="10">
    <location>
        <begin position="1012"/>
        <end position="1026"/>
    </location>
</feature>
<feature type="compositionally biased region" description="Basic and acidic residues" evidence="10">
    <location>
        <begin position="1079"/>
        <end position="1089"/>
    </location>
</feature>
<dbReference type="InterPro" id="IPR000330">
    <property type="entry name" value="SNF2_N"/>
</dbReference>
<dbReference type="InterPro" id="IPR013083">
    <property type="entry name" value="Znf_RING/FYVE/PHD"/>
</dbReference>
<keyword evidence="15" id="KW-1185">Reference proteome</keyword>
<evidence type="ECO:0000313" key="15">
    <source>
        <dbReference type="Proteomes" id="UP000015100"/>
    </source>
</evidence>
<feature type="compositionally biased region" description="Acidic residues" evidence="10">
    <location>
        <begin position="912"/>
        <end position="922"/>
    </location>
</feature>
<protein>
    <recommendedName>
        <fullName evidence="16">RING-type domain-containing protein</fullName>
    </recommendedName>
</protein>
<dbReference type="CDD" id="cd18008">
    <property type="entry name" value="DEXDc_SHPRH-like"/>
    <property type="match status" value="1"/>
</dbReference>
<dbReference type="InterPro" id="IPR049730">
    <property type="entry name" value="SNF2/RAD54-like_C"/>
</dbReference>
<feature type="compositionally biased region" description="Acidic residues" evidence="10">
    <location>
        <begin position="994"/>
        <end position="1006"/>
    </location>
</feature>
<dbReference type="CDD" id="cd18793">
    <property type="entry name" value="SF2_C_SNF"/>
    <property type="match status" value="1"/>
</dbReference>
<dbReference type="InterPro" id="IPR050628">
    <property type="entry name" value="SNF2_RAD54_helicase_TF"/>
</dbReference>
<evidence type="ECO:0000256" key="1">
    <source>
        <dbReference type="ARBA" id="ARBA00007025"/>
    </source>
</evidence>
<dbReference type="EMBL" id="AQGS01000244">
    <property type="protein sequence ID" value="EPS41398.1"/>
    <property type="molecule type" value="Genomic_DNA"/>
</dbReference>
<dbReference type="SUPFAM" id="SSF57850">
    <property type="entry name" value="RING/U-box"/>
    <property type="match status" value="1"/>
</dbReference>
<name>S8BPM6_DACHA</name>
<feature type="compositionally biased region" description="Acidic residues" evidence="10">
    <location>
        <begin position="892"/>
        <end position="904"/>
    </location>
</feature>
<dbReference type="Pfam" id="PF00271">
    <property type="entry name" value="Helicase_C"/>
    <property type="match status" value="1"/>
</dbReference>
<dbReference type="OrthoDB" id="423559at2759"/>
<dbReference type="SMART" id="SM00487">
    <property type="entry name" value="DEXDc"/>
    <property type="match status" value="1"/>
</dbReference>
<dbReference type="GO" id="GO:0008270">
    <property type="term" value="F:zinc ion binding"/>
    <property type="evidence" value="ECO:0007669"/>
    <property type="project" value="UniProtKB-KW"/>
</dbReference>
<dbReference type="PROSITE" id="PS51192">
    <property type="entry name" value="HELICASE_ATP_BIND_1"/>
    <property type="match status" value="1"/>
</dbReference>
<dbReference type="InterPro" id="IPR014001">
    <property type="entry name" value="Helicase_ATP-bd"/>
</dbReference>
<feature type="compositionally biased region" description="Polar residues" evidence="10">
    <location>
        <begin position="280"/>
        <end position="292"/>
    </location>
</feature>
<dbReference type="OMA" id="GHDSCSQ"/>
<dbReference type="PROSITE" id="PS00518">
    <property type="entry name" value="ZF_RING_1"/>
    <property type="match status" value="1"/>
</dbReference>
<dbReference type="eggNOG" id="KOG1001">
    <property type="taxonomic scope" value="Eukaryota"/>
</dbReference>
<reference evidence="15" key="2">
    <citation type="submission" date="2013-04" db="EMBL/GenBank/DDBJ databases">
        <title>Genomic mechanisms accounting for the adaptation to parasitism in nematode-trapping fungi.</title>
        <authorList>
            <person name="Ahren D.G."/>
        </authorList>
    </citation>
    <scope>NUCLEOTIDE SEQUENCE [LARGE SCALE GENOMIC DNA]</scope>
    <source>
        <strain evidence="15">CBS 200.50</strain>
    </source>
</reference>
<dbReference type="GO" id="GO:0005737">
    <property type="term" value="C:cytoplasm"/>
    <property type="evidence" value="ECO:0007669"/>
    <property type="project" value="TreeGrafter"/>
</dbReference>
<dbReference type="PANTHER" id="PTHR45626:SF16">
    <property type="entry name" value="ATP-DEPENDENT HELICASE ULS1"/>
    <property type="match status" value="1"/>
</dbReference>
<keyword evidence="4 9" id="KW-0863">Zinc-finger</keyword>
<proteinExistence type="inferred from homology"/>
<dbReference type="GO" id="GO:0005634">
    <property type="term" value="C:nucleus"/>
    <property type="evidence" value="ECO:0007669"/>
    <property type="project" value="TreeGrafter"/>
</dbReference>
<keyword evidence="6" id="KW-0347">Helicase</keyword>
<evidence type="ECO:0008006" key="16">
    <source>
        <dbReference type="Google" id="ProtNLM"/>
    </source>
</evidence>
<dbReference type="STRING" id="1284197.S8BPM6"/>
<comment type="caution">
    <text evidence="14">The sequence shown here is derived from an EMBL/GenBank/DDBJ whole genome shotgun (WGS) entry which is preliminary data.</text>
</comment>
<dbReference type="PROSITE" id="PS51194">
    <property type="entry name" value="HELICASE_CTER"/>
    <property type="match status" value="1"/>
</dbReference>
<keyword evidence="7" id="KW-0862">Zinc</keyword>
<dbReference type="InterPro" id="IPR001841">
    <property type="entry name" value="Znf_RING"/>
</dbReference>
<evidence type="ECO:0000256" key="4">
    <source>
        <dbReference type="ARBA" id="ARBA00022771"/>
    </source>
</evidence>
<dbReference type="HOGENOM" id="CLU_000315_2_0_1"/>
<feature type="domain" description="RING-type" evidence="11">
    <location>
        <begin position="788"/>
        <end position="840"/>
    </location>
</feature>
<feature type="compositionally biased region" description="Acidic residues" evidence="10">
    <location>
        <begin position="966"/>
        <end position="975"/>
    </location>
</feature>
<dbReference type="GO" id="GO:0000724">
    <property type="term" value="P:double-strand break repair via homologous recombination"/>
    <property type="evidence" value="ECO:0007669"/>
    <property type="project" value="TreeGrafter"/>
</dbReference>
<evidence type="ECO:0000256" key="2">
    <source>
        <dbReference type="ARBA" id="ARBA00022723"/>
    </source>
</evidence>
<dbReference type="Pfam" id="PF00176">
    <property type="entry name" value="SNF2-rel_dom"/>
    <property type="match status" value="1"/>
</dbReference>
<gene>
    <name evidence="14" type="ORF">H072_4696</name>
</gene>
<keyword evidence="8" id="KW-0067">ATP-binding</keyword>
<feature type="region of interest" description="Disordered" evidence="10">
    <location>
        <begin position="141"/>
        <end position="238"/>
    </location>
</feature>
<feature type="compositionally biased region" description="Low complexity" evidence="10">
    <location>
        <begin position="881"/>
        <end position="891"/>
    </location>
</feature>
<feature type="region of interest" description="Disordered" evidence="10">
    <location>
        <begin position="878"/>
        <end position="1089"/>
    </location>
</feature>
<dbReference type="PROSITE" id="PS50089">
    <property type="entry name" value="ZF_RING_2"/>
    <property type="match status" value="1"/>
</dbReference>
<feature type="domain" description="Helicase ATP-binding" evidence="12">
    <location>
        <begin position="446"/>
        <end position="631"/>
    </location>
</feature>
<feature type="domain" description="Helicase C-terminal" evidence="13">
    <location>
        <begin position="1113"/>
        <end position="1272"/>
    </location>
</feature>
<comment type="similarity">
    <text evidence="1">Belongs to the SNF2/RAD54 helicase family.</text>
</comment>
<dbReference type="GO" id="GO:0016787">
    <property type="term" value="F:hydrolase activity"/>
    <property type="evidence" value="ECO:0007669"/>
    <property type="project" value="UniProtKB-KW"/>
</dbReference>
<dbReference type="InterPro" id="IPR027370">
    <property type="entry name" value="Znf-RING_euk"/>
</dbReference>
<evidence type="ECO:0000259" key="13">
    <source>
        <dbReference type="PROSITE" id="PS51194"/>
    </source>
</evidence>
<evidence type="ECO:0000256" key="5">
    <source>
        <dbReference type="ARBA" id="ARBA00022801"/>
    </source>
</evidence>
<evidence type="ECO:0000259" key="12">
    <source>
        <dbReference type="PROSITE" id="PS51192"/>
    </source>
</evidence>
<dbReference type="SUPFAM" id="SSF52540">
    <property type="entry name" value="P-loop containing nucleoside triphosphate hydrolases"/>
    <property type="match status" value="2"/>
</dbReference>
<dbReference type="Gene3D" id="3.30.40.10">
    <property type="entry name" value="Zinc/RING finger domain, C3HC4 (zinc finger)"/>
    <property type="match status" value="1"/>
</dbReference>
<feature type="compositionally biased region" description="Basic residues" evidence="10">
    <location>
        <begin position="1038"/>
        <end position="1078"/>
    </location>
</feature>
<dbReference type="InterPro" id="IPR027417">
    <property type="entry name" value="P-loop_NTPase"/>
</dbReference>
<dbReference type="Proteomes" id="UP000015100">
    <property type="component" value="Unassembled WGS sequence"/>
</dbReference>